<organism evidence="1 2">
    <name type="scientific">Colletotrichum cuscutae</name>
    <dbReference type="NCBI Taxonomy" id="1209917"/>
    <lineage>
        <taxon>Eukaryota</taxon>
        <taxon>Fungi</taxon>
        <taxon>Dikarya</taxon>
        <taxon>Ascomycota</taxon>
        <taxon>Pezizomycotina</taxon>
        <taxon>Sordariomycetes</taxon>
        <taxon>Hypocreomycetidae</taxon>
        <taxon>Glomerellales</taxon>
        <taxon>Glomerellaceae</taxon>
        <taxon>Colletotrichum</taxon>
        <taxon>Colletotrichum acutatum species complex</taxon>
    </lineage>
</organism>
<gene>
    <name evidence="1" type="ORF">CCUS01_09454</name>
</gene>
<name>A0AAI9XPD8_9PEZI</name>
<dbReference type="AlphaFoldDB" id="A0AAI9XPD8"/>
<protein>
    <submittedName>
        <fullName evidence="1">Uncharacterized protein</fullName>
    </submittedName>
</protein>
<accession>A0AAI9XPD8</accession>
<dbReference type="Proteomes" id="UP001239213">
    <property type="component" value="Unassembled WGS sequence"/>
</dbReference>
<comment type="caution">
    <text evidence="1">The sequence shown here is derived from an EMBL/GenBank/DDBJ whole genome shotgun (WGS) entry which is preliminary data.</text>
</comment>
<proteinExistence type="predicted"/>
<keyword evidence="2" id="KW-1185">Reference proteome</keyword>
<dbReference type="EMBL" id="MPDP01000279">
    <property type="protein sequence ID" value="KAK1458355.1"/>
    <property type="molecule type" value="Genomic_DNA"/>
</dbReference>
<reference evidence="1" key="1">
    <citation type="submission" date="2016-11" db="EMBL/GenBank/DDBJ databases">
        <title>The genome sequence of Colletotrichum cuscutae.</title>
        <authorList>
            <person name="Baroncelli R."/>
        </authorList>
    </citation>
    <scope>NUCLEOTIDE SEQUENCE</scope>
    <source>
        <strain evidence="1">IMI 304802</strain>
    </source>
</reference>
<sequence>MDHGESLLFPQVFPKVPTSSSRPVRQPYPGLCVFYSSLLLERQSNPPIPEGTFGPLSWPALFLKATQAPKVANHAPIVPRSSHWRGYHRRHSRPRRRPSLALPCCLSGAGSPAPHLNS</sequence>
<evidence type="ECO:0000313" key="2">
    <source>
        <dbReference type="Proteomes" id="UP001239213"/>
    </source>
</evidence>
<evidence type="ECO:0000313" key="1">
    <source>
        <dbReference type="EMBL" id="KAK1458355.1"/>
    </source>
</evidence>